<name>G8NVB7_GRAMM</name>
<dbReference type="Pfam" id="PF00857">
    <property type="entry name" value="Isochorismatase"/>
    <property type="match status" value="1"/>
</dbReference>
<dbReference type="EMBL" id="CP003130">
    <property type="protein sequence ID" value="AEU36498.1"/>
    <property type="molecule type" value="Genomic_DNA"/>
</dbReference>
<dbReference type="eggNOG" id="COG1335">
    <property type="taxonomic scope" value="Bacteria"/>
</dbReference>
<organism evidence="2 3">
    <name type="scientific">Granulicella mallensis (strain ATCC BAA-1857 / DSM 23137 / MP5ACTX8)</name>
    <dbReference type="NCBI Taxonomy" id="682795"/>
    <lineage>
        <taxon>Bacteria</taxon>
        <taxon>Pseudomonadati</taxon>
        <taxon>Acidobacteriota</taxon>
        <taxon>Terriglobia</taxon>
        <taxon>Terriglobales</taxon>
        <taxon>Acidobacteriaceae</taxon>
        <taxon>Granulicella</taxon>
    </lineage>
</organism>
<dbReference type="HOGENOM" id="CLU_066901_1_0_0"/>
<dbReference type="GO" id="GO:0016787">
    <property type="term" value="F:hydrolase activity"/>
    <property type="evidence" value="ECO:0007669"/>
    <property type="project" value="UniProtKB-KW"/>
</dbReference>
<dbReference type="STRING" id="682795.AciX8_2174"/>
<dbReference type="InterPro" id="IPR000868">
    <property type="entry name" value="Isochorismatase-like_dom"/>
</dbReference>
<dbReference type="Proteomes" id="UP000007113">
    <property type="component" value="Chromosome"/>
</dbReference>
<dbReference type="InterPro" id="IPR053152">
    <property type="entry name" value="Hydrolase_YcaC-like"/>
</dbReference>
<proteinExistence type="predicted"/>
<evidence type="ECO:0000259" key="1">
    <source>
        <dbReference type="Pfam" id="PF00857"/>
    </source>
</evidence>
<dbReference type="InterPro" id="IPR036380">
    <property type="entry name" value="Isochorismatase-like_sf"/>
</dbReference>
<keyword evidence="3" id="KW-1185">Reference proteome</keyword>
<sequence>MSGIESLLKPEECALLLVDFQAGLAFGVESISRQAIVDNAVALARTAVVFEIPIVVSTSASKVYSGPLLPPLQAVLPDVKSIERRNMNVWEDETAHSAIVATNRRRLIVAGLLTEACVSFPVLSALKEGYEVFVVGDACGGLTQTGHALALQRMEQAGAQLTSWIQVLLELQRDWTRHETYEGARAIVEANGGGYGIGLAYAHTMIHPV</sequence>
<dbReference type="KEGG" id="gma:AciX8_2174"/>
<dbReference type="SUPFAM" id="SSF52499">
    <property type="entry name" value="Isochorismatase-like hydrolases"/>
    <property type="match status" value="1"/>
</dbReference>
<dbReference type="RefSeq" id="WP_014265376.1">
    <property type="nucleotide sequence ID" value="NC_016631.1"/>
</dbReference>
<accession>G8NVB7</accession>
<reference evidence="2 3" key="1">
    <citation type="submission" date="2011-11" db="EMBL/GenBank/DDBJ databases">
        <title>Complete sequence of Granulicella mallensis MP5ACTX8.</title>
        <authorList>
            <consortium name="US DOE Joint Genome Institute"/>
            <person name="Lucas S."/>
            <person name="Copeland A."/>
            <person name="Lapidus A."/>
            <person name="Cheng J.-F."/>
            <person name="Goodwin L."/>
            <person name="Pitluck S."/>
            <person name="Peters L."/>
            <person name="Lu M."/>
            <person name="Detter J.C."/>
            <person name="Han C."/>
            <person name="Tapia R."/>
            <person name="Land M."/>
            <person name="Hauser L."/>
            <person name="Kyrpides N."/>
            <person name="Ivanova N."/>
            <person name="Mikhailova N."/>
            <person name="Pagani I."/>
            <person name="Rawat S."/>
            <person name="Mannisto M."/>
            <person name="Haggblom M."/>
            <person name="Woyke T."/>
        </authorList>
    </citation>
    <scope>NUCLEOTIDE SEQUENCE [LARGE SCALE GENOMIC DNA]</scope>
    <source>
        <strain evidence="3">ATCC BAA-1857 / DSM 23137 / MP5ACTX8</strain>
    </source>
</reference>
<protein>
    <submittedName>
        <fullName evidence="2">Isochorismatase hydrolase</fullName>
    </submittedName>
</protein>
<evidence type="ECO:0000313" key="2">
    <source>
        <dbReference type="EMBL" id="AEU36498.1"/>
    </source>
</evidence>
<dbReference type="CDD" id="cd01012">
    <property type="entry name" value="YcaC_related"/>
    <property type="match status" value="1"/>
</dbReference>
<dbReference type="Gene3D" id="3.40.50.850">
    <property type="entry name" value="Isochorismatase-like"/>
    <property type="match status" value="1"/>
</dbReference>
<dbReference type="OrthoDB" id="9789777at2"/>
<feature type="domain" description="Isochorismatase-like" evidence="1">
    <location>
        <begin position="13"/>
        <end position="165"/>
    </location>
</feature>
<dbReference type="PANTHER" id="PTHR43559:SF1">
    <property type="entry name" value="HYDROLASE"/>
    <property type="match status" value="1"/>
</dbReference>
<keyword evidence="2" id="KW-0378">Hydrolase</keyword>
<gene>
    <name evidence="2" type="ordered locus">AciX8_2174</name>
</gene>
<evidence type="ECO:0000313" key="3">
    <source>
        <dbReference type="Proteomes" id="UP000007113"/>
    </source>
</evidence>
<dbReference type="AlphaFoldDB" id="G8NVB7"/>
<dbReference type="PANTHER" id="PTHR43559">
    <property type="entry name" value="HYDROLASE YCAC-RELATED"/>
    <property type="match status" value="1"/>
</dbReference>